<evidence type="ECO:0000256" key="1">
    <source>
        <dbReference type="SAM" id="Phobius"/>
    </source>
</evidence>
<feature type="transmembrane region" description="Helical" evidence="1">
    <location>
        <begin position="53"/>
        <end position="73"/>
    </location>
</feature>
<dbReference type="Pfam" id="PF06196">
    <property type="entry name" value="DUF997"/>
    <property type="match status" value="1"/>
</dbReference>
<protein>
    <submittedName>
        <fullName evidence="2">DUF997 domain-containing protein</fullName>
    </submittedName>
</protein>
<organism evidence="2 3">
    <name type="scientific">Paraeggerthella hongkongensis</name>
    <dbReference type="NCBI Taxonomy" id="230658"/>
    <lineage>
        <taxon>Bacteria</taxon>
        <taxon>Bacillati</taxon>
        <taxon>Actinomycetota</taxon>
        <taxon>Coriobacteriia</taxon>
        <taxon>Eggerthellales</taxon>
        <taxon>Eggerthellaceae</taxon>
        <taxon>Paraeggerthella</taxon>
    </lineage>
</organism>
<dbReference type="RefSeq" id="WP_123192251.1">
    <property type="nucleotide sequence ID" value="NZ_QICD01000012.1"/>
</dbReference>
<dbReference type="Proteomes" id="UP000278632">
    <property type="component" value="Unassembled WGS sequence"/>
</dbReference>
<dbReference type="EMBL" id="QICD01000012">
    <property type="protein sequence ID" value="RNL43858.1"/>
    <property type="molecule type" value="Genomic_DNA"/>
</dbReference>
<dbReference type="AlphaFoldDB" id="A0A3N0B9B3"/>
<dbReference type="OrthoDB" id="3197205at2"/>
<sequence length="94" mass="10074">MAQTPLKSYRDKMRQANREAKATLAAFVFIVAVWLVCGFGLSGSDIEVFHTPIWIIGGTLGTWVAAIVAAVVLGGRVFVDFDLDDEGEGASDRG</sequence>
<comment type="caution">
    <text evidence="2">The sequence shown here is derived from an EMBL/GenBank/DDBJ whole genome shotgun (WGS) entry which is preliminary data.</text>
</comment>
<keyword evidence="1" id="KW-0472">Membrane</keyword>
<keyword evidence="1" id="KW-0812">Transmembrane</keyword>
<dbReference type="InterPro" id="IPR010398">
    <property type="entry name" value="DUF997"/>
</dbReference>
<reference evidence="3" key="1">
    <citation type="submission" date="2018-05" db="EMBL/GenBank/DDBJ databases">
        <title>Genome Sequencing of selected type strains of the family Eggerthellaceae.</title>
        <authorList>
            <person name="Danylec N."/>
            <person name="Stoll D.A."/>
            <person name="Doetsch A."/>
            <person name="Huch M."/>
        </authorList>
    </citation>
    <scope>NUCLEOTIDE SEQUENCE [LARGE SCALE GENOMIC DNA]</scope>
    <source>
        <strain evidence="3">DSM 16106</strain>
    </source>
</reference>
<evidence type="ECO:0000313" key="3">
    <source>
        <dbReference type="Proteomes" id="UP000278632"/>
    </source>
</evidence>
<accession>A0A3N0B9B3</accession>
<gene>
    <name evidence="2" type="ORF">DMP08_07185</name>
</gene>
<proteinExistence type="predicted"/>
<feature type="transmembrane region" description="Helical" evidence="1">
    <location>
        <begin position="21"/>
        <end position="41"/>
    </location>
</feature>
<keyword evidence="1" id="KW-1133">Transmembrane helix</keyword>
<name>A0A3N0B9B3_9ACTN</name>
<keyword evidence="3" id="KW-1185">Reference proteome</keyword>
<evidence type="ECO:0000313" key="2">
    <source>
        <dbReference type="EMBL" id="RNL43858.1"/>
    </source>
</evidence>